<feature type="domain" description="Peptidoglycan recognition protein family" evidence="3">
    <location>
        <begin position="16"/>
        <end position="145"/>
    </location>
</feature>
<dbReference type="SMART" id="SM00701">
    <property type="entry name" value="PGRP"/>
    <property type="match status" value="1"/>
</dbReference>
<dbReference type="PANTHER" id="PTHR11022:SF41">
    <property type="entry name" value="PEPTIDOGLYCAN-RECOGNITION PROTEIN LC-RELATED"/>
    <property type="match status" value="1"/>
</dbReference>
<dbReference type="InterPro" id="IPR002477">
    <property type="entry name" value="Peptidoglycan-bd-like"/>
</dbReference>
<dbReference type="InterPro" id="IPR006619">
    <property type="entry name" value="PGRP_domain_met/bac"/>
</dbReference>
<dbReference type="SUPFAM" id="SSF47090">
    <property type="entry name" value="PGBD-like"/>
    <property type="match status" value="2"/>
</dbReference>
<sequence length="301" mass="33498">MPLQHLKQLKDHRYRLTHHSRKRYVNKGARSKTHIAIHHSLVRRSQGGANAAAYARYHVNHLGWPGIGYHFVIEADGTIIWCHDLGVKSYHVGNSNGFTLGICLSGDFRYEEPTAAQQESLRSLVAQLKGELPQLRVIKGHNEFPGYSWKQCPVFNYRAALGIKQNEVPRSLVMKSTASPSGKRGHDVKDVQQRLGVQVDGIYGPRTKKAVYHFQRSQGLAVDGIVGPNTSQALQSPRLPRVLRQGMKGSDVAVVQQKLGGMGVDGIYGPQTKQRVMAFQKQHGLTIDGIVGSQTWRKLFA</sequence>
<dbReference type="Pfam" id="PF01510">
    <property type="entry name" value="Amidase_2"/>
    <property type="match status" value="1"/>
</dbReference>
<protein>
    <submittedName>
        <fullName evidence="4">N-acetylmuramoyl-L-alanine amidase</fullName>
    </submittedName>
</protein>
<dbReference type="InterPro" id="IPR036365">
    <property type="entry name" value="PGBD-like_sf"/>
</dbReference>
<feature type="domain" description="N-acetylmuramoyl-L-alanine amidase" evidence="2">
    <location>
        <begin position="1"/>
        <end position="154"/>
    </location>
</feature>
<dbReference type="AlphaFoldDB" id="A0A926NFG8"/>
<dbReference type="Gene3D" id="1.10.101.10">
    <property type="entry name" value="PGBD-like superfamily/PGBD"/>
    <property type="match status" value="2"/>
</dbReference>
<dbReference type="CDD" id="cd06583">
    <property type="entry name" value="PGRP"/>
    <property type="match status" value="1"/>
</dbReference>
<accession>A0A926NFG8</accession>
<dbReference type="GO" id="GO:0008270">
    <property type="term" value="F:zinc ion binding"/>
    <property type="evidence" value="ECO:0007669"/>
    <property type="project" value="InterPro"/>
</dbReference>
<evidence type="ECO:0000259" key="2">
    <source>
        <dbReference type="SMART" id="SM00644"/>
    </source>
</evidence>
<evidence type="ECO:0000256" key="1">
    <source>
        <dbReference type="ARBA" id="ARBA00007553"/>
    </source>
</evidence>
<organism evidence="4 5">
    <name type="scientific">Polycladospora coralii</name>
    <dbReference type="NCBI Taxonomy" id="2771432"/>
    <lineage>
        <taxon>Bacteria</taxon>
        <taxon>Bacillati</taxon>
        <taxon>Bacillota</taxon>
        <taxon>Bacilli</taxon>
        <taxon>Bacillales</taxon>
        <taxon>Thermoactinomycetaceae</taxon>
        <taxon>Polycladospora</taxon>
    </lineage>
</organism>
<dbReference type="GO" id="GO:0009253">
    <property type="term" value="P:peptidoglycan catabolic process"/>
    <property type="evidence" value="ECO:0007669"/>
    <property type="project" value="InterPro"/>
</dbReference>
<dbReference type="GO" id="GO:0008745">
    <property type="term" value="F:N-acetylmuramoyl-L-alanine amidase activity"/>
    <property type="evidence" value="ECO:0007669"/>
    <property type="project" value="InterPro"/>
</dbReference>
<evidence type="ECO:0000259" key="3">
    <source>
        <dbReference type="SMART" id="SM00701"/>
    </source>
</evidence>
<proteinExistence type="inferred from homology"/>
<keyword evidence="5" id="KW-1185">Reference proteome</keyword>
<dbReference type="Gene3D" id="3.40.80.10">
    <property type="entry name" value="Peptidoglycan recognition protein-like"/>
    <property type="match status" value="1"/>
</dbReference>
<reference evidence="4" key="1">
    <citation type="submission" date="2020-09" db="EMBL/GenBank/DDBJ databases">
        <title>A novel bacterium of genus Hazenella, isolated from South China Sea.</title>
        <authorList>
            <person name="Huang H."/>
            <person name="Mo K."/>
            <person name="Hu Y."/>
        </authorList>
    </citation>
    <scope>NUCLEOTIDE SEQUENCE</scope>
    <source>
        <strain evidence="4">IB182357</strain>
    </source>
</reference>
<dbReference type="InterPro" id="IPR002502">
    <property type="entry name" value="Amidase_domain"/>
</dbReference>
<dbReference type="Proteomes" id="UP000661691">
    <property type="component" value="Unassembled WGS sequence"/>
</dbReference>
<gene>
    <name evidence="4" type="ORF">IC620_09455</name>
</gene>
<comment type="similarity">
    <text evidence="1">Belongs to the N-acetylmuramoyl-L-alanine amidase 2 family.</text>
</comment>
<dbReference type="Pfam" id="PF01471">
    <property type="entry name" value="PG_binding_1"/>
    <property type="match status" value="2"/>
</dbReference>
<dbReference type="InterPro" id="IPR036366">
    <property type="entry name" value="PGBDSf"/>
</dbReference>
<comment type="caution">
    <text evidence="4">The sequence shown here is derived from an EMBL/GenBank/DDBJ whole genome shotgun (WGS) entry which is preliminary data.</text>
</comment>
<evidence type="ECO:0000313" key="5">
    <source>
        <dbReference type="Proteomes" id="UP000661691"/>
    </source>
</evidence>
<evidence type="ECO:0000313" key="4">
    <source>
        <dbReference type="EMBL" id="MBD1372579.1"/>
    </source>
</evidence>
<dbReference type="PANTHER" id="PTHR11022">
    <property type="entry name" value="PEPTIDOGLYCAN RECOGNITION PROTEIN"/>
    <property type="match status" value="1"/>
</dbReference>
<dbReference type="EMBL" id="JACXAH010000011">
    <property type="protein sequence ID" value="MBD1372579.1"/>
    <property type="molecule type" value="Genomic_DNA"/>
</dbReference>
<dbReference type="InterPro" id="IPR015510">
    <property type="entry name" value="PGRP"/>
</dbReference>
<dbReference type="SMART" id="SM00644">
    <property type="entry name" value="Ami_2"/>
    <property type="match status" value="1"/>
</dbReference>
<dbReference type="InterPro" id="IPR036505">
    <property type="entry name" value="Amidase/PGRP_sf"/>
</dbReference>
<dbReference type="SUPFAM" id="SSF55846">
    <property type="entry name" value="N-acetylmuramoyl-L-alanine amidase-like"/>
    <property type="match status" value="1"/>
</dbReference>
<name>A0A926NFG8_9BACL</name>
<dbReference type="RefSeq" id="WP_191142023.1">
    <property type="nucleotide sequence ID" value="NZ_JACXAH010000011.1"/>
</dbReference>